<keyword evidence="2" id="KW-0548">Nucleotidyltransferase</keyword>
<evidence type="ECO:0000313" key="2">
    <source>
        <dbReference type="EMBL" id="GAA0158199.1"/>
    </source>
</evidence>
<dbReference type="InterPro" id="IPR000477">
    <property type="entry name" value="RT_dom"/>
</dbReference>
<protein>
    <submittedName>
        <fullName evidence="2">Reverse transcriptase</fullName>
    </submittedName>
</protein>
<dbReference type="Proteomes" id="UP001454036">
    <property type="component" value="Unassembled WGS sequence"/>
</dbReference>
<reference evidence="2 3" key="1">
    <citation type="submission" date="2024-01" db="EMBL/GenBank/DDBJ databases">
        <title>The complete chloroplast genome sequence of Lithospermum erythrorhizon: insights into the phylogenetic relationship among Boraginaceae species and the maternal lineages of purple gromwells.</title>
        <authorList>
            <person name="Okada T."/>
            <person name="Watanabe K."/>
        </authorList>
    </citation>
    <scope>NUCLEOTIDE SEQUENCE [LARGE SCALE GENOMIC DNA]</scope>
</reference>
<keyword evidence="2" id="KW-0695">RNA-directed DNA polymerase</keyword>
<dbReference type="EMBL" id="BAABME010003282">
    <property type="protein sequence ID" value="GAA0158199.1"/>
    <property type="molecule type" value="Genomic_DNA"/>
</dbReference>
<keyword evidence="3" id="KW-1185">Reference proteome</keyword>
<dbReference type="PANTHER" id="PTHR33116">
    <property type="entry name" value="REVERSE TRANSCRIPTASE ZINC-BINDING DOMAIN-CONTAINING PROTEIN-RELATED-RELATED"/>
    <property type="match status" value="1"/>
</dbReference>
<evidence type="ECO:0000313" key="3">
    <source>
        <dbReference type="Proteomes" id="UP001454036"/>
    </source>
</evidence>
<organism evidence="2 3">
    <name type="scientific">Lithospermum erythrorhizon</name>
    <name type="common">Purple gromwell</name>
    <name type="synonym">Lithospermum officinale var. erythrorhizon</name>
    <dbReference type="NCBI Taxonomy" id="34254"/>
    <lineage>
        <taxon>Eukaryota</taxon>
        <taxon>Viridiplantae</taxon>
        <taxon>Streptophyta</taxon>
        <taxon>Embryophyta</taxon>
        <taxon>Tracheophyta</taxon>
        <taxon>Spermatophyta</taxon>
        <taxon>Magnoliopsida</taxon>
        <taxon>eudicotyledons</taxon>
        <taxon>Gunneridae</taxon>
        <taxon>Pentapetalae</taxon>
        <taxon>asterids</taxon>
        <taxon>lamiids</taxon>
        <taxon>Boraginales</taxon>
        <taxon>Boraginaceae</taxon>
        <taxon>Boraginoideae</taxon>
        <taxon>Lithospermeae</taxon>
        <taxon>Lithospermum</taxon>
    </lineage>
</organism>
<evidence type="ECO:0000259" key="1">
    <source>
        <dbReference type="PROSITE" id="PS50878"/>
    </source>
</evidence>
<proteinExistence type="predicted"/>
<comment type="caution">
    <text evidence="2">The sequence shown here is derived from an EMBL/GenBank/DDBJ whole genome shotgun (WGS) entry which is preliminary data.</text>
</comment>
<dbReference type="AlphaFoldDB" id="A0AAV3Q395"/>
<name>A0AAV3Q395_LITER</name>
<feature type="domain" description="Reverse transcriptase" evidence="1">
    <location>
        <begin position="1"/>
        <end position="125"/>
    </location>
</feature>
<accession>A0AAV3Q395</accession>
<dbReference type="GO" id="GO:0003964">
    <property type="term" value="F:RNA-directed DNA polymerase activity"/>
    <property type="evidence" value="ECO:0007669"/>
    <property type="project" value="UniProtKB-KW"/>
</dbReference>
<sequence length="370" mass="42210">MGLRQGDPLSPYLFIIIMKLFDDLRQLMIKNRSYGFKFHPKYQEINLTNIYFVDNLCIVSVADDDSLKAISDVLKLFGDVTGLHPNLNKSSSFFAGIPTQVENTLCGLIGIPKAALPVRYLGISLNTKHLNVVDCRPLVDKIRSKIEGWSSKHISYAGKLVLINSVFFDLVNYWCQSVFIPEVVCKEIEKIIRSFLWRGKSESNGVSWKTVILPKKEGGLGVKSIAEWNLTCMSQHILNIYRNKEGMWIKWINTYMMKGKSVWGVKPKRTDSWTWIELLKIRVSLKPFIQYAVGNGENVSFLFDSWHKLGFLNENMSIRDISLLRIDPNDSVARALKKIKWPRGRHATEMLSVCEGGLPELNPDCSHVVL</sequence>
<dbReference type="PANTHER" id="PTHR33116:SF84">
    <property type="entry name" value="RNA-DIRECTED DNA POLYMERASE"/>
    <property type="match status" value="1"/>
</dbReference>
<gene>
    <name evidence="2" type="ORF">LIER_15287</name>
</gene>
<dbReference type="PROSITE" id="PS50878">
    <property type="entry name" value="RT_POL"/>
    <property type="match status" value="1"/>
</dbReference>
<keyword evidence="2" id="KW-0808">Transferase</keyword>